<feature type="region of interest" description="Disordered" evidence="12">
    <location>
        <begin position="24"/>
        <end position="77"/>
    </location>
</feature>
<feature type="active site" description="Nucleophile" evidence="10">
    <location>
        <position position="500"/>
    </location>
</feature>
<keyword evidence="8 11" id="KW-0624">Polysaccharide degradation</keyword>
<evidence type="ECO:0000256" key="4">
    <source>
        <dbReference type="ARBA" id="ARBA00022729"/>
    </source>
</evidence>
<dbReference type="InterPro" id="IPR044846">
    <property type="entry name" value="GH10"/>
</dbReference>
<evidence type="ECO:0000256" key="9">
    <source>
        <dbReference type="PROSITE-ProRule" id="PRU01095"/>
    </source>
</evidence>
<keyword evidence="4" id="KW-0732">Signal</keyword>
<feature type="disulfide bond" evidence="9">
    <location>
        <begin position="174"/>
        <end position="191"/>
    </location>
</feature>
<dbReference type="InterPro" id="IPR017853">
    <property type="entry name" value="GH"/>
</dbReference>
<sequence length="605" mass="63500">MQQVHQLLSIGIFTLALSACGGSGNGSSSSSANNSSAPASVAASSEAPSSTAPSSSPLSSVAPSSVAPSSVAASSQPASSSSAASATVLTLDMTTGWRGNGNNNSGVTYSGNGVSFNASGDDIGAVTDMLKPIALEDAVITMVINVSSEFKASGASLQPLVQIKGGSWAGEWGCWAGNELFTAGEDATISCTVTESDKKFNQTEFDVQVGVQAKGTPTGVVTIKSVTVTLAQAASSSSLQSSSTGSVYSANVARLQALASFPIGAAVTNNDGPSFNIVTNTSEQAVVEKHFGEMTAGNIMKMSYLQPSNGNFTFTNADTFVDYAKDNSINVHGHALVWHSDYQVPNFMKNWSGSAADFIAEVEDHVTQVVTHYKAKGNVVSWDVVNEAINDGSPVANFRTTDSTFYVKSGNSSVYIEKAFQAARAADPSAVLYYNDYNIDQNNAKTTKLVEMLTDFQTRNIPIDGVGFQMHVFMDFPSIANISAAMKKVVDKGLKVKITELDVAVNNPYSGGWPGNKITSFTDTVAQAQKKRYCEIVKAYLDTVPAAQRGGISVWGTTDANTWLTTATAAYNGEAIAWPLLFDNNYNDKPALRGFADALEGKSCN</sequence>
<keyword evidence="6 11" id="KW-0119">Carbohydrate metabolism</keyword>
<dbReference type="Proteomes" id="UP001595555">
    <property type="component" value="Unassembled WGS sequence"/>
</dbReference>
<protein>
    <recommendedName>
        <fullName evidence="11">Beta-xylanase</fullName>
        <ecNumber evidence="11">3.2.1.8</ecNumber>
    </recommendedName>
</protein>
<evidence type="ECO:0000259" key="14">
    <source>
        <dbReference type="PROSITE" id="PS51760"/>
    </source>
</evidence>
<dbReference type="SMART" id="SM00633">
    <property type="entry name" value="Glyco_10"/>
    <property type="match status" value="1"/>
</dbReference>
<dbReference type="EC" id="3.2.1.8" evidence="11"/>
<dbReference type="PROSITE" id="PS51760">
    <property type="entry name" value="GH10_2"/>
    <property type="match status" value="1"/>
</dbReference>
<dbReference type="PRINTS" id="PR00134">
    <property type="entry name" value="GLHYDRLASE10"/>
</dbReference>
<keyword evidence="7 11" id="KW-0326">Glycosidase</keyword>
<dbReference type="PROSITE" id="PS00591">
    <property type="entry name" value="GH10_1"/>
    <property type="match status" value="1"/>
</dbReference>
<evidence type="ECO:0000256" key="10">
    <source>
        <dbReference type="PROSITE-ProRule" id="PRU10061"/>
    </source>
</evidence>
<dbReference type="Gene3D" id="3.20.20.80">
    <property type="entry name" value="Glycosidases"/>
    <property type="match status" value="1"/>
</dbReference>
<dbReference type="InterPro" id="IPR008979">
    <property type="entry name" value="Galactose-bd-like_sf"/>
</dbReference>
<gene>
    <name evidence="15" type="ORF">ACFODX_16465</name>
</gene>
<evidence type="ECO:0000256" key="8">
    <source>
        <dbReference type="ARBA" id="ARBA00023326"/>
    </source>
</evidence>
<evidence type="ECO:0000256" key="1">
    <source>
        <dbReference type="ARBA" id="ARBA00000681"/>
    </source>
</evidence>
<evidence type="ECO:0000256" key="7">
    <source>
        <dbReference type="ARBA" id="ARBA00023295"/>
    </source>
</evidence>
<feature type="binding site" evidence="9">
    <location>
        <position position="162"/>
    </location>
    <ligand>
        <name>a carbohydrate</name>
        <dbReference type="ChEBI" id="CHEBI:16646"/>
    </ligand>
</feature>
<comment type="catalytic activity">
    <reaction evidence="1 11">
        <text>Endohydrolysis of (1-&gt;4)-beta-D-xylosidic linkages in xylans.</text>
        <dbReference type="EC" id="3.2.1.8"/>
    </reaction>
</comment>
<organism evidence="15 16">
    <name type="scientific">Cellvibrio fontiphilus</name>
    <dbReference type="NCBI Taxonomy" id="1815559"/>
    <lineage>
        <taxon>Bacteria</taxon>
        <taxon>Pseudomonadati</taxon>
        <taxon>Pseudomonadota</taxon>
        <taxon>Gammaproteobacteria</taxon>
        <taxon>Cellvibrionales</taxon>
        <taxon>Cellvibrionaceae</taxon>
        <taxon>Cellvibrio</taxon>
    </lineage>
</organism>
<dbReference type="SUPFAM" id="SSF51445">
    <property type="entry name" value="(Trans)glycosidases"/>
    <property type="match status" value="1"/>
</dbReference>
<dbReference type="SUPFAM" id="SSF49785">
    <property type="entry name" value="Galactose-binding domain-like"/>
    <property type="match status" value="1"/>
</dbReference>
<keyword evidence="9" id="KW-1015">Disulfide bond</keyword>
<evidence type="ECO:0000313" key="15">
    <source>
        <dbReference type="EMBL" id="MFC3117163.1"/>
    </source>
</evidence>
<comment type="caution">
    <text evidence="15">The sequence shown here is derived from an EMBL/GenBank/DDBJ whole genome shotgun (WGS) entry which is preliminary data.</text>
</comment>
<dbReference type="Gene3D" id="2.60.120.260">
    <property type="entry name" value="Galactose-binding domain-like"/>
    <property type="match status" value="1"/>
</dbReference>
<keyword evidence="3" id="KW-0858">Xylan degradation</keyword>
<comment type="similarity">
    <text evidence="2 11">Belongs to the glycosyl hydrolase 10 (cellulase F) family.</text>
</comment>
<proteinExistence type="inferred from homology"/>
<dbReference type="PROSITE" id="PS51759">
    <property type="entry name" value="CBM15"/>
    <property type="match status" value="1"/>
</dbReference>
<evidence type="ECO:0000256" key="5">
    <source>
        <dbReference type="ARBA" id="ARBA00022801"/>
    </source>
</evidence>
<feature type="domain" description="GH10" evidence="14">
    <location>
        <begin position="249"/>
        <end position="598"/>
    </location>
</feature>
<dbReference type="EMBL" id="JBHRTF010000015">
    <property type="protein sequence ID" value="MFC3117163.1"/>
    <property type="molecule type" value="Genomic_DNA"/>
</dbReference>
<feature type="compositionally biased region" description="Low complexity" evidence="12">
    <location>
        <begin position="26"/>
        <end position="77"/>
    </location>
</feature>
<dbReference type="InterPro" id="IPR031158">
    <property type="entry name" value="GH10_AS"/>
</dbReference>
<dbReference type="Pfam" id="PF03426">
    <property type="entry name" value="CBM_15"/>
    <property type="match status" value="1"/>
</dbReference>
<evidence type="ECO:0000256" key="3">
    <source>
        <dbReference type="ARBA" id="ARBA00022651"/>
    </source>
</evidence>
<evidence type="ECO:0000256" key="2">
    <source>
        <dbReference type="ARBA" id="ARBA00007495"/>
    </source>
</evidence>
<evidence type="ECO:0000256" key="6">
    <source>
        <dbReference type="ARBA" id="ARBA00023277"/>
    </source>
</evidence>
<evidence type="ECO:0000313" key="16">
    <source>
        <dbReference type="Proteomes" id="UP001595555"/>
    </source>
</evidence>
<dbReference type="RefSeq" id="WP_378121180.1">
    <property type="nucleotide sequence ID" value="NZ_JBHRTF010000015.1"/>
</dbReference>
<feature type="binding site" evidence="9">
    <location>
        <position position="208"/>
    </location>
    <ligand>
        <name>a carbohydrate</name>
        <dbReference type="ChEBI" id="CHEBI:16646"/>
    </ligand>
</feature>
<evidence type="ECO:0000256" key="12">
    <source>
        <dbReference type="SAM" id="MobiDB-lite"/>
    </source>
</evidence>
<evidence type="ECO:0000259" key="13">
    <source>
        <dbReference type="PROSITE" id="PS51759"/>
    </source>
</evidence>
<accession>A0ABV7FKA2</accession>
<dbReference type="InterPro" id="IPR001000">
    <property type="entry name" value="GH10_dom"/>
</dbReference>
<feature type="domain" description="CBM15" evidence="13">
    <location>
        <begin position="85"/>
        <end position="233"/>
    </location>
</feature>
<dbReference type="Pfam" id="PF00331">
    <property type="entry name" value="Glyco_hydro_10"/>
    <property type="match status" value="1"/>
</dbReference>
<dbReference type="PANTHER" id="PTHR31490:SF88">
    <property type="entry name" value="BETA-XYLANASE"/>
    <property type="match status" value="1"/>
</dbReference>
<name>A0ABV7FKA2_9GAMM</name>
<evidence type="ECO:0000256" key="11">
    <source>
        <dbReference type="RuleBase" id="RU361174"/>
    </source>
</evidence>
<reference evidence="16" key="1">
    <citation type="journal article" date="2019" name="Int. J. Syst. Evol. Microbiol.">
        <title>The Global Catalogue of Microorganisms (GCM) 10K type strain sequencing project: providing services to taxonomists for standard genome sequencing and annotation.</title>
        <authorList>
            <consortium name="The Broad Institute Genomics Platform"/>
            <consortium name="The Broad Institute Genome Sequencing Center for Infectious Disease"/>
            <person name="Wu L."/>
            <person name="Ma J."/>
        </authorList>
    </citation>
    <scope>NUCLEOTIDE SEQUENCE [LARGE SCALE GENOMIC DNA]</scope>
    <source>
        <strain evidence="16">KCTC 52237</strain>
    </source>
</reference>
<feature type="binding site" evidence="9">
    <location>
        <position position="100"/>
    </location>
    <ligand>
        <name>a carbohydrate</name>
        <dbReference type="ChEBI" id="CHEBI:16646"/>
    </ligand>
</feature>
<keyword evidence="16" id="KW-1185">Reference proteome</keyword>
<keyword evidence="5 11" id="KW-0378">Hydrolase</keyword>
<dbReference type="InterPro" id="IPR005088">
    <property type="entry name" value="CBM15"/>
</dbReference>
<dbReference type="PANTHER" id="PTHR31490">
    <property type="entry name" value="GLYCOSYL HYDROLASE"/>
    <property type="match status" value="1"/>
</dbReference>